<dbReference type="InterPro" id="IPR007016">
    <property type="entry name" value="O-antigen_ligase-rel_domated"/>
</dbReference>
<dbReference type="RefSeq" id="WP_251835964.1">
    <property type="nucleotide sequence ID" value="NZ_JACSQG010000003.1"/>
</dbReference>
<feature type="transmembrane region" description="Helical" evidence="5">
    <location>
        <begin position="199"/>
        <end position="214"/>
    </location>
</feature>
<evidence type="ECO:0000256" key="4">
    <source>
        <dbReference type="ARBA" id="ARBA00023136"/>
    </source>
</evidence>
<feature type="transmembrane region" description="Helical" evidence="5">
    <location>
        <begin position="131"/>
        <end position="153"/>
    </location>
</feature>
<sequence>MKTLEIRRSTLRDAFALFGLIFYMNVIYFFMALSSSSRLRGMQNDSEGNFVNQVCGLITFAVPLYFFIKYKIYLRKSFYHQNLVFIFFLSTVLLSVFWSHEPSISLKRFIAMLSTVFFAGFIVYHYRVQQIAFTVGCMIGLFSLMGLALALVFPEHTFAQEGARQGAFKGIFPEKNAGARINAIAILLLLPYVYRQNRLALVCAFFSLVAVILAKSATGLVLIFAGAASYWYFLTLVKLRVNKSRSVFLISTLIYILIFLIIYANYELFLSTLGRDSTLTDRTRIWELLAPSIDAEYIKGYGFGAFWFTPSADYFLQRWGYIGNAHSGYKETLLNGGIIQLVALIALFFHALLKQYKIINSSFATQYHVGALVIIALMIISNYVAYVIPNYRSTEFLIFCILIISFRNPSSVRNAYLDTQSVRLSSPLR</sequence>
<feature type="domain" description="O-antigen ligase-related" evidence="6">
    <location>
        <begin position="203"/>
        <end position="344"/>
    </location>
</feature>
<evidence type="ECO:0000313" key="8">
    <source>
        <dbReference type="Proteomes" id="UP000611945"/>
    </source>
</evidence>
<feature type="transmembrane region" description="Helical" evidence="5">
    <location>
        <begin position="177"/>
        <end position="194"/>
    </location>
</feature>
<dbReference type="GO" id="GO:0016874">
    <property type="term" value="F:ligase activity"/>
    <property type="evidence" value="ECO:0007669"/>
    <property type="project" value="UniProtKB-KW"/>
</dbReference>
<keyword evidence="3 5" id="KW-1133">Transmembrane helix</keyword>
<dbReference type="Proteomes" id="UP000611945">
    <property type="component" value="Unassembled WGS sequence"/>
</dbReference>
<feature type="transmembrane region" description="Helical" evidence="5">
    <location>
        <begin position="246"/>
        <end position="266"/>
    </location>
</feature>
<organism evidence="7 8">
    <name type="scientific">Serpens gallinarum</name>
    <dbReference type="NCBI Taxonomy" id="2763075"/>
    <lineage>
        <taxon>Bacteria</taxon>
        <taxon>Pseudomonadati</taxon>
        <taxon>Pseudomonadota</taxon>
        <taxon>Gammaproteobacteria</taxon>
        <taxon>Pseudomonadales</taxon>
        <taxon>Pseudomonadaceae</taxon>
        <taxon>Pseudomonas</taxon>
    </lineage>
</organism>
<gene>
    <name evidence="7" type="ORF">H9642_08310</name>
</gene>
<comment type="subcellular location">
    <subcellularLocation>
        <location evidence="1">Membrane</location>
        <topology evidence="1">Multi-pass membrane protein</topology>
    </subcellularLocation>
</comment>
<reference evidence="7 8" key="1">
    <citation type="submission" date="2020-08" db="EMBL/GenBank/DDBJ databases">
        <title>A Genomic Blueprint of the Chicken Gut Microbiome.</title>
        <authorList>
            <person name="Gilroy R."/>
            <person name="Ravi A."/>
            <person name="Getino M."/>
            <person name="Pursley I."/>
            <person name="Horton D.L."/>
            <person name="Alikhan N.-F."/>
            <person name="Baker D."/>
            <person name="Gharbi K."/>
            <person name="Hall N."/>
            <person name="Watson M."/>
            <person name="Adriaenssens E.M."/>
            <person name="Foster-Nyarko E."/>
            <person name="Jarju S."/>
            <person name="Secka A."/>
            <person name="Antonio M."/>
            <person name="Oren A."/>
            <person name="Chaudhuri R."/>
            <person name="La Ragione R.M."/>
            <person name="Hildebrand F."/>
            <person name="Pallen M.J."/>
        </authorList>
    </citation>
    <scope>NUCLEOTIDE SEQUENCE [LARGE SCALE GENOMIC DNA]</scope>
    <source>
        <strain evidence="7 8">Sa2CUA2</strain>
    </source>
</reference>
<feature type="transmembrane region" description="Helical" evidence="5">
    <location>
        <begin position="106"/>
        <end position="124"/>
    </location>
</feature>
<dbReference type="EMBL" id="JACSQG010000003">
    <property type="protein sequence ID" value="MBD7977193.1"/>
    <property type="molecule type" value="Genomic_DNA"/>
</dbReference>
<evidence type="ECO:0000259" key="6">
    <source>
        <dbReference type="Pfam" id="PF04932"/>
    </source>
</evidence>
<protein>
    <submittedName>
        <fullName evidence="7">O-antigen ligase family protein</fullName>
    </submittedName>
</protein>
<accession>A0ABR8TN61</accession>
<evidence type="ECO:0000256" key="5">
    <source>
        <dbReference type="SAM" id="Phobius"/>
    </source>
</evidence>
<comment type="caution">
    <text evidence="7">The sequence shown here is derived from an EMBL/GenBank/DDBJ whole genome shotgun (WGS) entry which is preliminary data.</text>
</comment>
<keyword evidence="2 5" id="KW-0812">Transmembrane</keyword>
<evidence type="ECO:0000256" key="1">
    <source>
        <dbReference type="ARBA" id="ARBA00004141"/>
    </source>
</evidence>
<feature type="transmembrane region" description="Helical" evidence="5">
    <location>
        <begin position="82"/>
        <end position="100"/>
    </location>
</feature>
<feature type="transmembrane region" description="Helical" evidence="5">
    <location>
        <begin position="50"/>
        <end position="70"/>
    </location>
</feature>
<dbReference type="Pfam" id="PF04932">
    <property type="entry name" value="Wzy_C"/>
    <property type="match status" value="1"/>
</dbReference>
<evidence type="ECO:0000313" key="7">
    <source>
        <dbReference type="EMBL" id="MBD7977193.1"/>
    </source>
</evidence>
<dbReference type="PANTHER" id="PTHR37422">
    <property type="entry name" value="TEICHURONIC ACID BIOSYNTHESIS PROTEIN TUAE"/>
    <property type="match status" value="1"/>
</dbReference>
<keyword evidence="7" id="KW-0436">Ligase</keyword>
<feature type="transmembrane region" description="Helical" evidence="5">
    <location>
        <begin position="333"/>
        <end position="353"/>
    </location>
</feature>
<keyword evidence="8" id="KW-1185">Reference proteome</keyword>
<dbReference type="InterPro" id="IPR051533">
    <property type="entry name" value="WaaL-like"/>
</dbReference>
<evidence type="ECO:0000256" key="3">
    <source>
        <dbReference type="ARBA" id="ARBA00022989"/>
    </source>
</evidence>
<dbReference type="PANTHER" id="PTHR37422:SF17">
    <property type="entry name" value="O-ANTIGEN LIGASE"/>
    <property type="match status" value="1"/>
</dbReference>
<feature type="transmembrane region" description="Helical" evidence="5">
    <location>
        <begin position="12"/>
        <end position="30"/>
    </location>
</feature>
<name>A0ABR8TN61_9PSED</name>
<keyword evidence="4 5" id="KW-0472">Membrane</keyword>
<proteinExistence type="predicted"/>
<evidence type="ECO:0000256" key="2">
    <source>
        <dbReference type="ARBA" id="ARBA00022692"/>
    </source>
</evidence>
<feature type="transmembrane region" description="Helical" evidence="5">
    <location>
        <begin position="365"/>
        <end position="385"/>
    </location>
</feature>